<keyword evidence="13" id="KW-1185">Reference proteome</keyword>
<dbReference type="PRINTS" id="PR00507">
    <property type="entry name" value="N12N6MTFRASE"/>
</dbReference>
<dbReference type="SUPFAM" id="SSF53335">
    <property type="entry name" value="S-adenosyl-L-methionine-dependent methyltransferases"/>
    <property type="match status" value="1"/>
</dbReference>
<dbReference type="InterPro" id="IPR003356">
    <property type="entry name" value="DNA_methylase_A-5"/>
</dbReference>
<feature type="region of interest" description="Disordered" evidence="9">
    <location>
        <begin position="43"/>
        <end position="84"/>
    </location>
</feature>
<evidence type="ECO:0000256" key="8">
    <source>
        <dbReference type="SAM" id="Coils"/>
    </source>
</evidence>
<dbReference type="InterPro" id="IPR050953">
    <property type="entry name" value="N4_N6_ade-DNA_methylase"/>
</dbReference>
<evidence type="ECO:0000256" key="7">
    <source>
        <dbReference type="ARBA" id="ARBA00047942"/>
    </source>
</evidence>
<keyword evidence="8" id="KW-0175">Coiled coil</keyword>
<evidence type="ECO:0000313" key="13">
    <source>
        <dbReference type="Proteomes" id="UP000046090"/>
    </source>
</evidence>
<evidence type="ECO:0000256" key="5">
    <source>
        <dbReference type="ARBA" id="ARBA00022691"/>
    </source>
</evidence>
<feature type="domain" description="Type II methyltransferase M.TaqI-like" evidence="11">
    <location>
        <begin position="902"/>
        <end position="979"/>
    </location>
</feature>
<accession>A0A0K2YC34</accession>
<dbReference type="InterPro" id="IPR029063">
    <property type="entry name" value="SAM-dependent_MTases_sf"/>
</dbReference>
<dbReference type="Proteomes" id="UP000046090">
    <property type="component" value="Unassembled WGS sequence"/>
</dbReference>
<feature type="compositionally biased region" description="Pro residues" evidence="9">
    <location>
        <begin position="75"/>
        <end position="84"/>
    </location>
</feature>
<dbReference type="InterPro" id="IPR011639">
    <property type="entry name" value="MethylTrfase_TaqI-like_dom"/>
</dbReference>
<feature type="coiled-coil region" evidence="8">
    <location>
        <begin position="608"/>
        <end position="639"/>
    </location>
</feature>
<sequence length="1351" mass="155580">MRSAVKRVDNSGVVRSVFFFCLDKFFLSCQSKSSPQFITQTRNPQNYAPSMQGVHHCLKPPRNSSPLLTKNARPNPHPPSFTNPPNLPHFSHALNFAKISLLEFPMYYLHNTLFTPYTLEQELPKLYHFEQTKEQAREVLEQMRALKLDEIKNSNEHQFEDHFIAKILELLGWEYLRQEEKIIYGKLEKPDFLLFATPKLKQDYQALSKEERYASNEFFSVICESKAYSVEVDNKKIAHNPHYQLLGYLNALRHNYGFLTNGRVWRFYDASKPVMQKAFFEVHLEKILERADIEAFLYFYHLFRAANFAPAQDTPSIHTALSANESTKIALEEDLHRLIYGTDGQESLFETIGAALYARHPQEPLKDIYENTLYFVFKLLFIAYFEDKFEENLKEHRGFAQYLSVRHLLATLQEHPKTYYGMGRLEEIFHTYNQGNENYAMPIFNGGLFEPSKTPLFKAGKILSDALLKQILTQLFTYENCRRGYATLSVVHLGRIYENLLSYRFAIAHEELFYCTTLKSEGYYDGYDKQKLEAKEKIKQVQRYTKGQIYLKNTSNSRKSSGSFYTPESITQVLVREALEGLNAQNILSFKILDNACGSGAFLIEALHQASQKALELQNDQLQTLLEQEKALIEAQAQNYLESYRVDELDVLKRLLLKRLIYGVDKNPFSVELAKLSLWIDSFIFGTPLSFLEHHIKCGDALMGLSLKDFKAPLIKKGGLFLNAFIEKINALQKSLSKIATIPDTTKAQVQESKQTYKKAQEALEQLNVYLHLYTAKDFLSREQLALLKDLQEGSLEDLSQEKYASLKARALELAEEFKFFNYEIEFPELVGDEGNFSGFDAIITNPPWEKTKFDESEFFSSFRSNYRSLPLVEKQDLQTNLLAQPHIKKEFDTEQAQIQTTNAYYKAHYPYSRGAGDGNLFRFFVEKNSSLLAPNARLALVIPSALMLEEGSLSLRKHLLEHLRVEFFYSFENRQNIFKNVHRCYKFALLALRKAEPATELKALFYLEHPKEIDNPLSISLKSVLNSPKCALKEVRGQMDLEILEHCASKFARLNEGWINFRAELHMTADKKLFKPIDARAQTQETLSLLEGKHIHQFNAEFAHPRYCVELEALQERLKSREERRAQKGGYSGKIAYEYAYWRLGYRGIARDTDERSLIVSLLPRGCAVGNSIYVSIPKFYTPEGILEVPPLQTLFALGLLNSLVVDFYLRLHTQMNINKIYLYELPLPQPTPQEIAQTPLYFSIAQSALECQLYHDRAGHFKELAALFSSGALTPSLSSNTLCLDVPKTPKLLDTKRARLDISIARDLYGLRYDQFVHLLNSFKVLAKKQPGFVGLLKSLWAEPSSALT</sequence>
<keyword evidence="4" id="KW-0808">Transferase</keyword>
<evidence type="ECO:0000259" key="11">
    <source>
        <dbReference type="Pfam" id="PF07669"/>
    </source>
</evidence>
<keyword evidence="3" id="KW-0489">Methyltransferase</keyword>
<organism evidence="12 13">
    <name type="scientific">Helicobacter heilmannii</name>
    <dbReference type="NCBI Taxonomy" id="35817"/>
    <lineage>
        <taxon>Bacteria</taxon>
        <taxon>Pseudomonadati</taxon>
        <taxon>Campylobacterota</taxon>
        <taxon>Epsilonproteobacteria</taxon>
        <taxon>Campylobacterales</taxon>
        <taxon>Helicobacteraceae</taxon>
        <taxon>Helicobacter</taxon>
    </lineage>
</organism>
<name>A0A0K2YC34_HELHE</name>
<feature type="domain" description="DNA methylase adenine-specific" evidence="10">
    <location>
        <begin position="552"/>
        <end position="617"/>
    </location>
</feature>
<dbReference type="PANTHER" id="PTHR33841">
    <property type="entry name" value="DNA METHYLTRANSFERASE YEEA-RELATED"/>
    <property type="match status" value="1"/>
</dbReference>
<dbReference type="Pfam" id="PF02384">
    <property type="entry name" value="N6_Mtase"/>
    <property type="match status" value="1"/>
</dbReference>
<dbReference type="Gene3D" id="3.40.50.150">
    <property type="entry name" value="Vaccinia Virus protein VP39"/>
    <property type="match status" value="1"/>
</dbReference>
<dbReference type="EC" id="2.1.1.72" evidence="2"/>
<keyword evidence="6" id="KW-0680">Restriction system</keyword>
<evidence type="ECO:0000256" key="9">
    <source>
        <dbReference type="SAM" id="MobiDB-lite"/>
    </source>
</evidence>
<dbReference type="GO" id="GO:0032259">
    <property type="term" value="P:methylation"/>
    <property type="evidence" value="ECO:0007669"/>
    <property type="project" value="UniProtKB-KW"/>
</dbReference>
<dbReference type="GO" id="GO:0009007">
    <property type="term" value="F:site-specific DNA-methyltransferase (adenine-specific) activity"/>
    <property type="evidence" value="ECO:0007669"/>
    <property type="project" value="UniProtKB-EC"/>
</dbReference>
<gene>
    <name evidence="12" type="ORF">HHE01_03460</name>
</gene>
<dbReference type="GO" id="GO:0009307">
    <property type="term" value="P:DNA restriction-modification system"/>
    <property type="evidence" value="ECO:0007669"/>
    <property type="project" value="UniProtKB-KW"/>
</dbReference>
<evidence type="ECO:0000256" key="1">
    <source>
        <dbReference type="ARBA" id="ARBA00006594"/>
    </source>
</evidence>
<evidence type="ECO:0000256" key="3">
    <source>
        <dbReference type="ARBA" id="ARBA00022603"/>
    </source>
</evidence>
<evidence type="ECO:0000256" key="4">
    <source>
        <dbReference type="ARBA" id="ARBA00022679"/>
    </source>
</evidence>
<comment type="catalytic activity">
    <reaction evidence="7">
        <text>a 2'-deoxyadenosine in DNA + S-adenosyl-L-methionine = an N(6)-methyl-2'-deoxyadenosine in DNA + S-adenosyl-L-homocysteine + H(+)</text>
        <dbReference type="Rhea" id="RHEA:15197"/>
        <dbReference type="Rhea" id="RHEA-COMP:12418"/>
        <dbReference type="Rhea" id="RHEA-COMP:12419"/>
        <dbReference type="ChEBI" id="CHEBI:15378"/>
        <dbReference type="ChEBI" id="CHEBI:57856"/>
        <dbReference type="ChEBI" id="CHEBI:59789"/>
        <dbReference type="ChEBI" id="CHEBI:90615"/>
        <dbReference type="ChEBI" id="CHEBI:90616"/>
        <dbReference type="EC" id="2.1.1.72"/>
    </reaction>
</comment>
<reference evidence="13" key="1">
    <citation type="submission" date="2014-12" db="EMBL/GenBank/DDBJ databases">
        <authorList>
            <person name="Smet A."/>
        </authorList>
    </citation>
    <scope>NUCLEOTIDE SEQUENCE [LARGE SCALE GENOMIC DNA]</scope>
</reference>
<evidence type="ECO:0000256" key="6">
    <source>
        <dbReference type="ARBA" id="ARBA00022747"/>
    </source>
</evidence>
<dbReference type="PANTHER" id="PTHR33841:SF1">
    <property type="entry name" value="DNA METHYLTRANSFERASE A"/>
    <property type="match status" value="1"/>
</dbReference>
<evidence type="ECO:0000259" key="10">
    <source>
        <dbReference type="Pfam" id="PF02384"/>
    </source>
</evidence>
<dbReference type="EMBL" id="CDMK01000002">
    <property type="protein sequence ID" value="CRI34545.1"/>
    <property type="molecule type" value="Genomic_DNA"/>
</dbReference>
<comment type="similarity">
    <text evidence="1">Belongs to the N(4)/N(6)-methyltransferase family.</text>
</comment>
<dbReference type="GO" id="GO:0008170">
    <property type="term" value="F:N-methyltransferase activity"/>
    <property type="evidence" value="ECO:0007669"/>
    <property type="project" value="InterPro"/>
</dbReference>
<keyword evidence="5" id="KW-0949">S-adenosyl-L-methionine</keyword>
<dbReference type="InterPro" id="IPR002052">
    <property type="entry name" value="DNA_methylase_N6_adenine_CS"/>
</dbReference>
<feature type="domain" description="Type II methyltransferase M.TaqI-like" evidence="11">
    <location>
        <begin position="661"/>
        <end position="868"/>
    </location>
</feature>
<dbReference type="Pfam" id="PF07669">
    <property type="entry name" value="Eco57I"/>
    <property type="match status" value="2"/>
</dbReference>
<dbReference type="GO" id="GO:0003677">
    <property type="term" value="F:DNA binding"/>
    <property type="evidence" value="ECO:0007669"/>
    <property type="project" value="InterPro"/>
</dbReference>
<proteinExistence type="inferred from homology"/>
<evidence type="ECO:0000313" key="12">
    <source>
        <dbReference type="EMBL" id="CRI34545.1"/>
    </source>
</evidence>
<dbReference type="PROSITE" id="PS00092">
    <property type="entry name" value="N6_MTASE"/>
    <property type="match status" value="1"/>
</dbReference>
<evidence type="ECO:0000256" key="2">
    <source>
        <dbReference type="ARBA" id="ARBA00011900"/>
    </source>
</evidence>
<protein>
    <recommendedName>
        <fullName evidence="2">site-specific DNA-methyltransferase (adenine-specific)</fullName>
        <ecNumber evidence="2">2.1.1.72</ecNumber>
    </recommendedName>
</protein>